<comment type="similarity">
    <text evidence="2">Belongs to the mitoguardin family.</text>
</comment>
<dbReference type="InterPro" id="IPR019392">
    <property type="entry name" value="Miga"/>
</dbReference>
<sequence length="413" mass="48376">MEKISIYISGAFIAYASYKAFQTAVSPIELKKIDVVTRGVLFTSESRRIENEIRSLSKSLKAYQNGRQKLDSDSLVVLRNLEKSLDLTLKRIRDLNDFHDEEEFQSACEYYYKSPNSEEFFSVDEDGDYHEWRELEDGFHTEKHRAMWRILVEMNSDNFYYCECARHFAVNFIPCRTIRTKNCGCVNDIDYKIKLHALRAAFDSAIEDAGLVDWAITTIEDILVLLITMDERDPSDFMTHFRELVRFCRIEENIPIIHREMFNKGLTNFSFFDVIFDYCILESLDELESPSSTIKSILGSRFLPYYMKRKSLEAGIYQQMSSKKAKVEIESFMHRFYNVVECVSCTFACGLFCTSGDELQNFTRDCFSTLKSNFRSRESLTTDVIRHFRGRLTHIHNHIARALEKEDPRQLNN</sequence>
<evidence type="ECO:0000256" key="5">
    <source>
        <dbReference type="ARBA" id="ARBA00022989"/>
    </source>
</evidence>
<organism evidence="8 9">
    <name type="scientific">Thelohanellus kitauei</name>
    <name type="common">Myxosporean</name>
    <dbReference type="NCBI Taxonomy" id="669202"/>
    <lineage>
        <taxon>Eukaryota</taxon>
        <taxon>Metazoa</taxon>
        <taxon>Cnidaria</taxon>
        <taxon>Myxozoa</taxon>
        <taxon>Myxosporea</taxon>
        <taxon>Bivalvulida</taxon>
        <taxon>Platysporina</taxon>
        <taxon>Myxobolidae</taxon>
        <taxon>Thelohanellus</taxon>
    </lineage>
</organism>
<comment type="subcellular location">
    <subcellularLocation>
        <location evidence="1">Mitochondrion outer membrane</location>
    </subcellularLocation>
</comment>
<keyword evidence="3" id="KW-0812">Transmembrane</keyword>
<keyword evidence="7" id="KW-0472">Membrane</keyword>
<dbReference type="Proteomes" id="UP000031668">
    <property type="component" value="Unassembled WGS sequence"/>
</dbReference>
<evidence type="ECO:0000256" key="6">
    <source>
        <dbReference type="ARBA" id="ARBA00023128"/>
    </source>
</evidence>
<name>A0A0C2IC11_THEKT</name>
<proteinExistence type="inferred from homology"/>
<evidence type="ECO:0000256" key="2">
    <source>
        <dbReference type="ARBA" id="ARBA00008969"/>
    </source>
</evidence>
<evidence type="ECO:0000313" key="9">
    <source>
        <dbReference type="Proteomes" id="UP000031668"/>
    </source>
</evidence>
<evidence type="ECO:0000256" key="4">
    <source>
        <dbReference type="ARBA" id="ARBA00022787"/>
    </source>
</evidence>
<protein>
    <submittedName>
        <fullName evidence="8">Uncharacterized protein</fullName>
    </submittedName>
</protein>
<evidence type="ECO:0000256" key="3">
    <source>
        <dbReference type="ARBA" id="ARBA00022692"/>
    </source>
</evidence>
<dbReference type="PANTHER" id="PTHR21508:SF5">
    <property type="entry name" value="MITOGUARDIN"/>
    <property type="match status" value="1"/>
</dbReference>
<keyword evidence="5" id="KW-1133">Transmembrane helix</keyword>
<gene>
    <name evidence="8" type="ORF">RF11_12229</name>
</gene>
<dbReference type="AlphaFoldDB" id="A0A0C2IC11"/>
<dbReference type="GO" id="GO:0005741">
    <property type="term" value="C:mitochondrial outer membrane"/>
    <property type="evidence" value="ECO:0007669"/>
    <property type="project" value="UniProtKB-SubCell"/>
</dbReference>
<dbReference type="EMBL" id="JWZT01004858">
    <property type="protein sequence ID" value="KII62868.1"/>
    <property type="molecule type" value="Genomic_DNA"/>
</dbReference>
<dbReference type="Pfam" id="PF10265">
    <property type="entry name" value="Miga"/>
    <property type="match status" value="1"/>
</dbReference>
<accession>A0A0C2IC11</accession>
<dbReference type="PANTHER" id="PTHR21508">
    <property type="entry name" value="MITOGUARDIN"/>
    <property type="match status" value="1"/>
</dbReference>
<keyword evidence="4" id="KW-1000">Mitochondrion outer membrane</keyword>
<reference evidence="8 9" key="1">
    <citation type="journal article" date="2014" name="Genome Biol. Evol.">
        <title>The genome of the myxosporean Thelohanellus kitauei shows adaptations to nutrient acquisition within its fish host.</title>
        <authorList>
            <person name="Yang Y."/>
            <person name="Xiong J."/>
            <person name="Zhou Z."/>
            <person name="Huo F."/>
            <person name="Miao W."/>
            <person name="Ran C."/>
            <person name="Liu Y."/>
            <person name="Zhang J."/>
            <person name="Feng J."/>
            <person name="Wang M."/>
            <person name="Wang M."/>
            <person name="Wang L."/>
            <person name="Yao B."/>
        </authorList>
    </citation>
    <scope>NUCLEOTIDE SEQUENCE [LARGE SCALE GENOMIC DNA]</scope>
    <source>
        <strain evidence="8">Wuqing</strain>
    </source>
</reference>
<comment type="caution">
    <text evidence="8">The sequence shown here is derived from an EMBL/GenBank/DDBJ whole genome shotgun (WGS) entry which is preliminary data.</text>
</comment>
<keyword evidence="6" id="KW-0496">Mitochondrion</keyword>
<evidence type="ECO:0000256" key="7">
    <source>
        <dbReference type="ARBA" id="ARBA00023136"/>
    </source>
</evidence>
<dbReference type="GO" id="GO:0008053">
    <property type="term" value="P:mitochondrial fusion"/>
    <property type="evidence" value="ECO:0007669"/>
    <property type="project" value="InterPro"/>
</dbReference>
<evidence type="ECO:0000256" key="1">
    <source>
        <dbReference type="ARBA" id="ARBA00004294"/>
    </source>
</evidence>
<keyword evidence="9" id="KW-1185">Reference proteome</keyword>
<evidence type="ECO:0000313" key="8">
    <source>
        <dbReference type="EMBL" id="KII62868.1"/>
    </source>
</evidence>
<dbReference type="OrthoDB" id="6021071at2759"/>